<evidence type="ECO:0000256" key="5">
    <source>
        <dbReference type="ARBA" id="ARBA00023186"/>
    </source>
</evidence>
<dbReference type="SUPFAM" id="SSF52540">
    <property type="entry name" value="P-loop containing nucleoside triphosphate hydrolases"/>
    <property type="match status" value="2"/>
</dbReference>
<keyword evidence="2" id="KW-0677">Repeat</keyword>
<dbReference type="InterPro" id="IPR003959">
    <property type="entry name" value="ATPase_AAA_core"/>
</dbReference>
<dbReference type="InterPro" id="IPR050130">
    <property type="entry name" value="ClpA_ClpB"/>
</dbReference>
<dbReference type="Pfam" id="PF02861">
    <property type="entry name" value="Clp_N"/>
    <property type="match status" value="1"/>
</dbReference>
<keyword evidence="5" id="KW-0143">Chaperone</keyword>
<proteinExistence type="predicted"/>
<dbReference type="CDD" id="cd00009">
    <property type="entry name" value="AAA"/>
    <property type="match status" value="1"/>
</dbReference>
<name>A0AA90T585_9HELI</name>
<evidence type="ECO:0000256" key="3">
    <source>
        <dbReference type="ARBA" id="ARBA00022741"/>
    </source>
</evidence>
<dbReference type="Proteomes" id="UP001177258">
    <property type="component" value="Unassembled WGS sequence"/>
</dbReference>
<dbReference type="GO" id="GO:0016887">
    <property type="term" value="F:ATP hydrolysis activity"/>
    <property type="evidence" value="ECO:0007669"/>
    <property type="project" value="InterPro"/>
</dbReference>
<dbReference type="GO" id="GO:0005524">
    <property type="term" value="F:ATP binding"/>
    <property type="evidence" value="ECO:0007669"/>
    <property type="project" value="UniProtKB-KW"/>
</dbReference>
<reference evidence="8" key="2">
    <citation type="submission" date="2023-07" db="EMBL/GenBank/DDBJ databases">
        <authorList>
            <person name="Aydin F."/>
            <person name="Tarhane S."/>
            <person name="Saticioglu I.B."/>
            <person name="Karakaya E."/>
            <person name="Abay S."/>
            <person name="Guran O."/>
            <person name="Bozkurt E."/>
            <person name="Uzum N."/>
            <person name="Olgun K."/>
            <person name="Jablonski D."/>
        </authorList>
    </citation>
    <scope>NUCLEOTIDE SEQUENCE</scope>
    <source>
        <strain evidence="8">Faydin-H75</strain>
    </source>
</reference>
<evidence type="ECO:0000259" key="7">
    <source>
        <dbReference type="SMART" id="SM01086"/>
    </source>
</evidence>
<dbReference type="SMART" id="SM00382">
    <property type="entry name" value="AAA"/>
    <property type="match status" value="2"/>
</dbReference>
<dbReference type="Pfam" id="PF17871">
    <property type="entry name" value="AAA_lid_9"/>
    <property type="match status" value="1"/>
</dbReference>
<evidence type="ECO:0000313" key="8">
    <source>
        <dbReference type="EMBL" id="MDO7253229.1"/>
    </source>
</evidence>
<gene>
    <name evidence="8" type="ORF">Q5I04_04815</name>
    <name evidence="9" type="ORF">Q5I06_05130</name>
</gene>
<evidence type="ECO:0000259" key="6">
    <source>
        <dbReference type="SMART" id="SM00382"/>
    </source>
</evidence>
<dbReference type="GO" id="GO:0005737">
    <property type="term" value="C:cytoplasm"/>
    <property type="evidence" value="ECO:0007669"/>
    <property type="project" value="TreeGrafter"/>
</dbReference>
<dbReference type="PANTHER" id="PTHR11638:SF111">
    <property type="entry name" value="ATP-DEPENDENT CLP PROTEASE ATP-BINDING SUBUNIT CLPA"/>
    <property type="match status" value="1"/>
</dbReference>
<keyword evidence="3" id="KW-0547">Nucleotide-binding</keyword>
<dbReference type="InterPro" id="IPR036628">
    <property type="entry name" value="Clp_N_dom_sf"/>
</dbReference>
<dbReference type="InterPro" id="IPR018368">
    <property type="entry name" value="ClpA/B_CS1"/>
</dbReference>
<evidence type="ECO:0000313" key="11">
    <source>
        <dbReference type="Proteomes" id="UP001240777"/>
    </source>
</evidence>
<protein>
    <recommendedName>
        <fullName evidence="1">Chaperone protein ClpB</fullName>
    </recommendedName>
</protein>
<organism evidence="9 10">
    <name type="scientific">Helicobacter cappadocius</name>
    <dbReference type="NCBI Taxonomy" id="3063998"/>
    <lineage>
        <taxon>Bacteria</taxon>
        <taxon>Pseudomonadati</taxon>
        <taxon>Campylobacterota</taxon>
        <taxon>Epsilonproteobacteria</taxon>
        <taxon>Campylobacterales</taxon>
        <taxon>Helicobacteraceae</taxon>
        <taxon>Helicobacter</taxon>
    </lineage>
</organism>
<feature type="domain" description="AAA+ ATPase" evidence="6">
    <location>
        <begin position="194"/>
        <end position="339"/>
    </location>
</feature>
<keyword evidence="11" id="KW-1185">Reference proteome</keyword>
<accession>A0AA90T585</accession>
<dbReference type="Pfam" id="PF10431">
    <property type="entry name" value="ClpB_D2-small"/>
    <property type="match status" value="1"/>
</dbReference>
<dbReference type="AlphaFoldDB" id="A0AA90T585"/>
<dbReference type="InterPro" id="IPR019489">
    <property type="entry name" value="Clp_ATPase_C"/>
</dbReference>
<dbReference type="Gene3D" id="1.10.8.60">
    <property type="match status" value="2"/>
</dbReference>
<dbReference type="InterPro" id="IPR027417">
    <property type="entry name" value="P-loop_NTPase"/>
</dbReference>
<dbReference type="PROSITE" id="PS00870">
    <property type="entry name" value="CLPAB_1"/>
    <property type="match status" value="1"/>
</dbReference>
<dbReference type="Gene3D" id="3.40.50.300">
    <property type="entry name" value="P-loop containing nucleotide triphosphate hydrolases"/>
    <property type="match status" value="2"/>
</dbReference>
<dbReference type="Pfam" id="PF07724">
    <property type="entry name" value="AAA_2"/>
    <property type="match status" value="1"/>
</dbReference>
<comment type="caution">
    <text evidence="9">The sequence shown here is derived from an EMBL/GenBank/DDBJ whole genome shotgun (WGS) entry which is preliminary data.</text>
</comment>
<evidence type="ECO:0000313" key="10">
    <source>
        <dbReference type="Proteomes" id="UP001177258"/>
    </source>
</evidence>
<dbReference type="EMBL" id="JAUYZK010000006">
    <property type="protein sequence ID" value="MDP2539153.1"/>
    <property type="molecule type" value="Genomic_DNA"/>
</dbReference>
<dbReference type="SUPFAM" id="SSF81923">
    <property type="entry name" value="Double Clp-N motif"/>
    <property type="match status" value="1"/>
</dbReference>
<feature type="domain" description="AAA+ ATPase" evidence="6">
    <location>
        <begin position="476"/>
        <end position="640"/>
    </location>
</feature>
<dbReference type="PANTHER" id="PTHR11638">
    <property type="entry name" value="ATP-DEPENDENT CLP PROTEASE"/>
    <property type="match status" value="1"/>
</dbReference>
<feature type="domain" description="Clp ATPase C-terminal" evidence="7">
    <location>
        <begin position="639"/>
        <end position="728"/>
    </location>
</feature>
<dbReference type="GO" id="GO:0034605">
    <property type="term" value="P:cellular response to heat"/>
    <property type="evidence" value="ECO:0007669"/>
    <property type="project" value="TreeGrafter"/>
</dbReference>
<dbReference type="InterPro" id="IPR001270">
    <property type="entry name" value="ClpA/B"/>
</dbReference>
<reference evidence="9 11" key="1">
    <citation type="submission" date="2023-07" db="EMBL/GenBank/DDBJ databases">
        <title>Unpublished Manusciprt.</title>
        <authorList>
            <person name="Aydin F."/>
            <person name="Tarhane S."/>
            <person name="Saticioglu I.B."/>
            <person name="Karakaya E."/>
            <person name="Abay S."/>
            <person name="Guran O."/>
            <person name="Bozkurt E."/>
            <person name="Uzum N."/>
            <person name="Olgun K."/>
            <person name="Jablonski D."/>
        </authorList>
    </citation>
    <scope>NUCLEOTIDE SEQUENCE</scope>
    <source>
        <strain evidence="11">faydin-H75</strain>
        <strain evidence="9">Faydin-H76</strain>
    </source>
</reference>
<dbReference type="InterPro" id="IPR041546">
    <property type="entry name" value="ClpA/ClpB_AAA_lid"/>
</dbReference>
<dbReference type="SMART" id="SM01086">
    <property type="entry name" value="ClpB_D2-small"/>
    <property type="match status" value="1"/>
</dbReference>
<reference evidence="8 10" key="3">
    <citation type="journal article" date="2024" name="Syst. Appl. Microbiol.">
        <title>Helicobacter cappadocius sp. nov., from lizards: The first psychrotrophic Helicobacter species.</title>
        <authorList>
            <person name="Aydin F."/>
            <person name="Tarhane S."/>
            <person name="Karakaya E."/>
            <person name="Abay S."/>
            <person name="Kayman T."/>
            <person name="Guran O."/>
            <person name="Bozkurt E."/>
            <person name="Uzum N."/>
            <person name="Avci A."/>
            <person name="Olgun K."/>
            <person name="Jablonski D."/>
            <person name="Guran C."/>
            <person name="Burcin Saticioglu I."/>
        </authorList>
    </citation>
    <scope>NUCLEOTIDE SEQUENCE [LARGE SCALE GENOMIC DNA]</scope>
    <source>
        <strain evidence="8">Faydin-H75</strain>
        <strain evidence="10">faydin-H76</strain>
    </source>
</reference>
<dbReference type="InterPro" id="IPR004176">
    <property type="entry name" value="Clp_R_N"/>
</dbReference>
<dbReference type="CDD" id="cd19499">
    <property type="entry name" value="RecA-like_ClpB_Hsp104-like"/>
    <property type="match status" value="1"/>
</dbReference>
<evidence type="ECO:0000256" key="2">
    <source>
        <dbReference type="ARBA" id="ARBA00022737"/>
    </source>
</evidence>
<dbReference type="PRINTS" id="PR00300">
    <property type="entry name" value="CLPPROTEASEA"/>
</dbReference>
<sequence length="735" mass="81602">MNHLISPNLTQTINTAVENAREMKHEMLTIEHIFLAILHNAKGEELLKAFGANTSQMEKLIRIYLANHIPISQAQEVSLPTQTPALDRVFSSMIEHAANSNQKILEIADLLVFILQEEESYSAKLLNAQGITRLDILEMIANEEKYQDIQQNADSYLKKYSKNLVQLAKEGKIDPVIGRGQEIERVSEILCRRKKNNPILIGEPGVGKTAIAEGIALEIAHKRAPKALHSAQIFALDIGDMVAGSKYRGDFEKRLKGILNEISQIPDAVLFIDEIHTIVGAGSTSGGSLDASNLLKPALANGLLRCIGATTYSEYKTHFDKDKALSRRFTKIEVNEPSLTDSYAIIKELAPIYEKYHHISYTPEALKACVDLSDRYISEKYLPDKAIDLMDEVGANYKIHAHMGKKPKLITKEDIENIISKSVNIPKSQIGSDERGLLKKLAQKLKTRIYAQDKAIDVLVDAIKMNKAGLGEVHRPIGSFLFVGPSGVGKTELSKELSKVLGLHFEKFDMSEYMESHSVSKLIGSPAGYVGFEQGGLLIDAIKKHPHCVLLLDEIEKAHSDIYNILLQVMDNATLTDNSGNKADFKNVILIMTSNAGSKEANILGFNKVESSKHQKALKDIFSPEFRSRLDAVIDFATLGKKEFEKIANKYIQDISISLKEKNISVSIDAKGLSNIASRSLDNSLGAREIRRIIENEIKRKLSDEILFGRLKNGGEVKITTDKNGLKVNFLKKSL</sequence>
<dbReference type="EMBL" id="JAUPEV010000006">
    <property type="protein sequence ID" value="MDO7253229.1"/>
    <property type="molecule type" value="Genomic_DNA"/>
</dbReference>
<dbReference type="Proteomes" id="UP001240777">
    <property type="component" value="Unassembled WGS sequence"/>
</dbReference>
<dbReference type="Gene3D" id="1.10.1780.10">
    <property type="entry name" value="Clp, N-terminal domain"/>
    <property type="match status" value="1"/>
</dbReference>
<dbReference type="RefSeq" id="WP_305517074.1">
    <property type="nucleotide sequence ID" value="NZ_JAUPEV010000006.1"/>
</dbReference>
<evidence type="ECO:0000256" key="1">
    <source>
        <dbReference type="ARBA" id="ARBA00017574"/>
    </source>
</evidence>
<dbReference type="Pfam" id="PF00004">
    <property type="entry name" value="AAA"/>
    <property type="match status" value="1"/>
</dbReference>
<evidence type="ECO:0000256" key="4">
    <source>
        <dbReference type="ARBA" id="ARBA00022840"/>
    </source>
</evidence>
<dbReference type="InterPro" id="IPR003593">
    <property type="entry name" value="AAA+_ATPase"/>
</dbReference>
<evidence type="ECO:0000313" key="9">
    <source>
        <dbReference type="EMBL" id="MDP2539153.1"/>
    </source>
</evidence>
<keyword evidence="4" id="KW-0067">ATP-binding</keyword>